<organism evidence="2 3">
    <name type="scientific">Cajanus cajan</name>
    <name type="common">Pigeon pea</name>
    <name type="synonym">Cajanus indicus</name>
    <dbReference type="NCBI Taxonomy" id="3821"/>
    <lineage>
        <taxon>Eukaryota</taxon>
        <taxon>Viridiplantae</taxon>
        <taxon>Streptophyta</taxon>
        <taxon>Embryophyta</taxon>
        <taxon>Tracheophyta</taxon>
        <taxon>Spermatophyta</taxon>
        <taxon>Magnoliopsida</taxon>
        <taxon>eudicotyledons</taxon>
        <taxon>Gunneridae</taxon>
        <taxon>Pentapetalae</taxon>
        <taxon>rosids</taxon>
        <taxon>fabids</taxon>
        <taxon>Fabales</taxon>
        <taxon>Fabaceae</taxon>
        <taxon>Papilionoideae</taxon>
        <taxon>50 kb inversion clade</taxon>
        <taxon>NPAAA clade</taxon>
        <taxon>indigoferoid/millettioid clade</taxon>
        <taxon>Phaseoleae</taxon>
        <taxon>Cajanus</taxon>
    </lineage>
</organism>
<protein>
    <submittedName>
        <fullName evidence="2">Uncharacterized protein</fullName>
    </submittedName>
</protein>
<proteinExistence type="predicted"/>
<feature type="compositionally biased region" description="Polar residues" evidence="1">
    <location>
        <begin position="1"/>
        <end position="11"/>
    </location>
</feature>
<evidence type="ECO:0000313" key="2">
    <source>
        <dbReference type="EMBL" id="KYP65103.1"/>
    </source>
</evidence>
<evidence type="ECO:0000256" key="1">
    <source>
        <dbReference type="SAM" id="MobiDB-lite"/>
    </source>
</evidence>
<dbReference type="Gramene" id="C.cajan_19165.t">
    <property type="protein sequence ID" value="C.cajan_19165.t.cds1"/>
    <property type="gene ID" value="C.cajan_19165"/>
</dbReference>
<accession>A0A151TDK1</accession>
<keyword evidence="3" id="KW-1185">Reference proteome</keyword>
<dbReference type="EMBL" id="CM003609">
    <property type="protein sequence ID" value="KYP65103.1"/>
    <property type="molecule type" value="Genomic_DNA"/>
</dbReference>
<reference evidence="2 3" key="1">
    <citation type="journal article" date="2012" name="Nat. Biotechnol.">
        <title>Draft genome sequence of pigeonpea (Cajanus cajan), an orphan legume crop of resource-poor farmers.</title>
        <authorList>
            <person name="Varshney R.K."/>
            <person name="Chen W."/>
            <person name="Li Y."/>
            <person name="Bharti A.K."/>
            <person name="Saxena R.K."/>
            <person name="Schlueter J.A."/>
            <person name="Donoghue M.T."/>
            <person name="Azam S."/>
            <person name="Fan G."/>
            <person name="Whaley A.M."/>
            <person name="Farmer A.D."/>
            <person name="Sheridan J."/>
            <person name="Iwata A."/>
            <person name="Tuteja R."/>
            <person name="Penmetsa R.V."/>
            <person name="Wu W."/>
            <person name="Upadhyaya H.D."/>
            <person name="Yang S.P."/>
            <person name="Shah T."/>
            <person name="Saxena K.B."/>
            <person name="Michael T."/>
            <person name="McCombie W.R."/>
            <person name="Yang B."/>
            <person name="Zhang G."/>
            <person name="Yang H."/>
            <person name="Wang J."/>
            <person name="Spillane C."/>
            <person name="Cook D.R."/>
            <person name="May G.D."/>
            <person name="Xu X."/>
            <person name="Jackson S.A."/>
        </authorList>
    </citation>
    <scope>NUCLEOTIDE SEQUENCE [LARGE SCALE GENOMIC DNA]</scope>
    <source>
        <strain evidence="3">cv. Asha</strain>
    </source>
</reference>
<dbReference type="AlphaFoldDB" id="A0A151TDK1"/>
<name>A0A151TDK1_CAJCA</name>
<sequence length="56" mass="5938">MKTPKAHQSTPLPCPLPETSSGARYSCVPTHDRENAVTGSATNSARKVLALSVFLL</sequence>
<feature type="region of interest" description="Disordered" evidence="1">
    <location>
        <begin position="1"/>
        <end position="27"/>
    </location>
</feature>
<dbReference type="Proteomes" id="UP000075243">
    <property type="component" value="Chromosome 7"/>
</dbReference>
<gene>
    <name evidence="2" type="ORF">KK1_019721</name>
</gene>
<evidence type="ECO:0000313" key="3">
    <source>
        <dbReference type="Proteomes" id="UP000075243"/>
    </source>
</evidence>